<evidence type="ECO:0000313" key="7">
    <source>
        <dbReference type="EMBL" id="ARZ68987.1"/>
    </source>
</evidence>
<name>A0A1Z2L3X4_9ACTN</name>
<dbReference type="Proteomes" id="UP000195755">
    <property type="component" value="Chromosome"/>
</dbReference>
<reference evidence="7 8" key="1">
    <citation type="submission" date="2017-06" db="EMBL/GenBank/DDBJ databases">
        <title>Streptomyces albireticuli Genome sequencing and assembly.</title>
        <authorList>
            <person name="Wang Y."/>
            <person name="Du B."/>
            <person name="Ding Y."/>
            <person name="Liu H."/>
            <person name="Hou Q."/>
            <person name="Liu K."/>
            <person name="Yao L."/>
            <person name="Wang C."/>
        </authorList>
    </citation>
    <scope>NUCLEOTIDE SEQUENCE [LARGE SCALE GENOMIC DNA]</scope>
    <source>
        <strain evidence="7 8">MDJK11</strain>
    </source>
</reference>
<feature type="transmembrane region" description="Helical" evidence="6">
    <location>
        <begin position="163"/>
        <end position="183"/>
    </location>
</feature>
<feature type="compositionally biased region" description="Basic residues" evidence="5">
    <location>
        <begin position="257"/>
        <end position="266"/>
    </location>
</feature>
<evidence type="ECO:0000256" key="3">
    <source>
        <dbReference type="ARBA" id="ARBA00022989"/>
    </source>
</evidence>
<proteinExistence type="predicted"/>
<feature type="region of interest" description="Disordered" evidence="5">
    <location>
        <begin position="224"/>
        <end position="266"/>
    </location>
</feature>
<dbReference type="AlphaFoldDB" id="A0A1Z2L3X4"/>
<feature type="transmembrane region" description="Helical" evidence="6">
    <location>
        <begin position="102"/>
        <end position="125"/>
    </location>
</feature>
<dbReference type="KEGG" id="salj:SMD11_3351"/>
<keyword evidence="4 6" id="KW-0472">Membrane</keyword>
<feature type="transmembrane region" description="Helical" evidence="6">
    <location>
        <begin position="137"/>
        <end position="157"/>
    </location>
</feature>
<accession>A0A1Z2L3X4</accession>
<sequence>MKADAARLRSAVSSWVRTSPGTHIWLLIIGVTSLVIAAASQDLETFLLHRTSSNIHQLNKQPVESLLISGFWIENPSSFLLYAGLFELVHANVERWIGTLRWLFVVAVAHVAATLISQDIVMLAIQDHSLPRSMKHVVDIGVSYGLAAAAGVLTYRVPRPWRWLYAASLVAFFAVPLCAGGTYTDIGHAVSVAIGLACGRPLSYGLPTWDLGRAEAALRRWRGRTKAVPGPPGDPGGPDAAFGEAKGLRRTGAPGRPRSRRPRSTR</sequence>
<dbReference type="Pfam" id="PF20401">
    <property type="entry name" value="Rhomboid_2"/>
    <property type="match status" value="1"/>
</dbReference>
<protein>
    <submittedName>
        <fullName evidence="7">Uncharacterized protein</fullName>
    </submittedName>
</protein>
<evidence type="ECO:0000256" key="6">
    <source>
        <dbReference type="SAM" id="Phobius"/>
    </source>
</evidence>
<evidence type="ECO:0000256" key="2">
    <source>
        <dbReference type="ARBA" id="ARBA00022692"/>
    </source>
</evidence>
<feature type="transmembrane region" description="Helical" evidence="6">
    <location>
        <begin position="21"/>
        <end position="40"/>
    </location>
</feature>
<dbReference type="GO" id="GO:0016020">
    <property type="term" value="C:membrane"/>
    <property type="evidence" value="ECO:0007669"/>
    <property type="project" value="UniProtKB-SubCell"/>
</dbReference>
<organism evidence="7 8">
    <name type="scientific">Streptomyces albireticuli</name>
    <dbReference type="NCBI Taxonomy" id="1940"/>
    <lineage>
        <taxon>Bacteria</taxon>
        <taxon>Bacillati</taxon>
        <taxon>Actinomycetota</taxon>
        <taxon>Actinomycetes</taxon>
        <taxon>Kitasatosporales</taxon>
        <taxon>Streptomycetaceae</taxon>
        <taxon>Streptomyces</taxon>
    </lineage>
</organism>
<evidence type="ECO:0000313" key="8">
    <source>
        <dbReference type="Proteomes" id="UP000195755"/>
    </source>
</evidence>
<gene>
    <name evidence="7" type="ORF">SMD11_3351</name>
</gene>
<dbReference type="SUPFAM" id="SSF144091">
    <property type="entry name" value="Rhomboid-like"/>
    <property type="match status" value="1"/>
</dbReference>
<evidence type="ECO:0000256" key="5">
    <source>
        <dbReference type="SAM" id="MobiDB-lite"/>
    </source>
</evidence>
<evidence type="ECO:0000256" key="4">
    <source>
        <dbReference type="ARBA" id="ARBA00023136"/>
    </source>
</evidence>
<dbReference type="EMBL" id="CP021744">
    <property type="protein sequence ID" value="ARZ68987.1"/>
    <property type="molecule type" value="Genomic_DNA"/>
</dbReference>
<dbReference type="InterPro" id="IPR046862">
    <property type="entry name" value="Rhomboid_2"/>
</dbReference>
<dbReference type="InterPro" id="IPR035952">
    <property type="entry name" value="Rhomboid-like_sf"/>
</dbReference>
<keyword evidence="3 6" id="KW-1133">Transmembrane helix</keyword>
<evidence type="ECO:0000256" key="1">
    <source>
        <dbReference type="ARBA" id="ARBA00004141"/>
    </source>
</evidence>
<keyword evidence="2 6" id="KW-0812">Transmembrane</keyword>
<dbReference type="RefSeq" id="WP_234366066.1">
    <property type="nucleotide sequence ID" value="NZ_CP021744.1"/>
</dbReference>
<comment type="subcellular location">
    <subcellularLocation>
        <location evidence="1">Membrane</location>
        <topology evidence="1">Multi-pass membrane protein</topology>
    </subcellularLocation>
</comment>